<feature type="region of interest" description="Disordered" evidence="1">
    <location>
        <begin position="1"/>
        <end position="80"/>
    </location>
</feature>
<accession>A0ABS8WJZ2</accession>
<keyword evidence="3" id="KW-1185">Reference proteome</keyword>
<organism evidence="2 3">
    <name type="scientific">Datura stramonium</name>
    <name type="common">Jimsonweed</name>
    <name type="synonym">Common thornapple</name>
    <dbReference type="NCBI Taxonomy" id="4076"/>
    <lineage>
        <taxon>Eukaryota</taxon>
        <taxon>Viridiplantae</taxon>
        <taxon>Streptophyta</taxon>
        <taxon>Embryophyta</taxon>
        <taxon>Tracheophyta</taxon>
        <taxon>Spermatophyta</taxon>
        <taxon>Magnoliopsida</taxon>
        <taxon>eudicotyledons</taxon>
        <taxon>Gunneridae</taxon>
        <taxon>Pentapetalae</taxon>
        <taxon>asterids</taxon>
        <taxon>lamiids</taxon>
        <taxon>Solanales</taxon>
        <taxon>Solanaceae</taxon>
        <taxon>Solanoideae</taxon>
        <taxon>Datureae</taxon>
        <taxon>Datura</taxon>
    </lineage>
</organism>
<name>A0ABS8WJZ2_DATST</name>
<dbReference type="PANTHER" id="PTHR36791">
    <property type="entry name" value="OS03G0363400 PROTEIN"/>
    <property type="match status" value="1"/>
</dbReference>
<sequence length="210" mass="23838">MEAKSPLSPTREEGAYSQSPRERSGSPISPRRDDSSKEANGGKLKSSPKHRELRDDDEDEVRPELRACKLEKGPNFPSPEEIFDDPSDVELFNSLVGSDGWCIHFEKTTRKCSIYADRPYFCRVEPAIFETLYGIEKKKSNKEACSCCIDTIKAIPNFGIILFLLLDVIAKGILSGDESFWLEFFLPISICSLLQWLRQIDESIHSCHFI</sequence>
<evidence type="ECO:0000256" key="1">
    <source>
        <dbReference type="SAM" id="MobiDB-lite"/>
    </source>
</evidence>
<protein>
    <submittedName>
        <fullName evidence="2">Uncharacterized protein</fullName>
    </submittedName>
</protein>
<proteinExistence type="predicted"/>
<evidence type="ECO:0000313" key="3">
    <source>
        <dbReference type="Proteomes" id="UP000823775"/>
    </source>
</evidence>
<evidence type="ECO:0000313" key="2">
    <source>
        <dbReference type="EMBL" id="MCE3051141.1"/>
    </source>
</evidence>
<dbReference type="Pfam" id="PF03692">
    <property type="entry name" value="CxxCxxCC"/>
    <property type="match status" value="1"/>
</dbReference>
<gene>
    <name evidence="2" type="ORF">HAX54_048982</name>
</gene>
<dbReference type="InterPro" id="IPR005358">
    <property type="entry name" value="Puta_zinc/iron-chelating_dom"/>
</dbReference>
<feature type="compositionally biased region" description="Basic and acidic residues" evidence="1">
    <location>
        <begin position="10"/>
        <end position="37"/>
    </location>
</feature>
<feature type="compositionally biased region" description="Basic and acidic residues" evidence="1">
    <location>
        <begin position="62"/>
        <end position="72"/>
    </location>
</feature>
<dbReference type="PANTHER" id="PTHR36791:SF2">
    <property type="entry name" value="OS03G0363400 PROTEIN"/>
    <property type="match status" value="1"/>
</dbReference>
<dbReference type="EMBL" id="JACEIK010008202">
    <property type="protein sequence ID" value="MCE3051141.1"/>
    <property type="molecule type" value="Genomic_DNA"/>
</dbReference>
<comment type="caution">
    <text evidence="2">The sequence shown here is derived from an EMBL/GenBank/DDBJ whole genome shotgun (WGS) entry which is preliminary data.</text>
</comment>
<dbReference type="Proteomes" id="UP000823775">
    <property type="component" value="Unassembled WGS sequence"/>
</dbReference>
<reference evidence="2 3" key="1">
    <citation type="journal article" date="2021" name="BMC Genomics">
        <title>Datura genome reveals duplications of psychoactive alkaloid biosynthetic genes and high mutation rate following tissue culture.</title>
        <authorList>
            <person name="Rajewski A."/>
            <person name="Carter-House D."/>
            <person name="Stajich J."/>
            <person name="Litt A."/>
        </authorList>
    </citation>
    <scope>NUCLEOTIDE SEQUENCE [LARGE SCALE GENOMIC DNA]</scope>
    <source>
        <strain evidence="2">AR-01</strain>
    </source>
</reference>